<accession>A0A9P6UQL3</accession>
<feature type="compositionally biased region" description="Basic and acidic residues" evidence="1">
    <location>
        <begin position="615"/>
        <end position="631"/>
    </location>
</feature>
<feature type="compositionally biased region" description="Low complexity" evidence="1">
    <location>
        <begin position="477"/>
        <end position="494"/>
    </location>
</feature>
<sequence>MDTDQSTGPPPLPAKLRWRPYSNGSSKKNSKLKRDDTRPSVLNSKAAAHKIKGQQYYSGKPSNAPVGIKLQWEEAETIESMSHGGHLHDQHQSDRSRDTSPSNTSVISSTSSSSNDPTKAFGNNSGSNNANSADSYSNGASNPFTYAFQRALGSLPSPPLSARQNTKLDLVGGPSDLNQYKASIPGLTANGQQLGALSPDNAYQIALSALFESQSIKGQSLFFTPALLGTNGGDNSGTARMTNNPQTAAPTVPTPSAPVTSSSASALLGTSNISMFLAEPDRVLSNQELLGVANIDELLSSCGYVDNSHLATRGAQMLASPAKSDRSLNASPMTGLLDYNGTGNISQAAATPSSGSFSPMALNSTAFETLLTQPVIPRRASQQQQQQLRIPTTSPAVSASAVVDPYDSLLQELSSPFGYISSPSDPAQNNAPTAWPSLFPSADEPVGIAMNTAGPTVKALPQPISQRSEMATQTDGPYVSSPSPSSTKMTSTESQYGSQNMSPHSVLESSADEELDPDWLNFLDEASPLFEEVDMPSPPLSDAEPTPRDRNMWRWAEDLLKPAPMTPGSNHGFPTSGSGMNGMLGGSLGNGGLITTLQGSGQQKAGISSGNSNKSSKDRVKPQAEVPREGGEAASAKTEIKNKESQRASAKNKDVVETDSNAPKESSHAAKNKKKESNESSDKSEENVGGLVAMIRSLWIGGGKRGDGEGGSESDA</sequence>
<feature type="compositionally biased region" description="Gly residues" evidence="1">
    <location>
        <begin position="579"/>
        <end position="592"/>
    </location>
</feature>
<evidence type="ECO:0000256" key="1">
    <source>
        <dbReference type="SAM" id="MobiDB-lite"/>
    </source>
</evidence>
<feature type="compositionally biased region" description="Basic and acidic residues" evidence="1">
    <location>
        <begin position="675"/>
        <end position="686"/>
    </location>
</feature>
<feature type="compositionally biased region" description="Basic and acidic residues" evidence="1">
    <location>
        <begin position="638"/>
        <end position="656"/>
    </location>
</feature>
<proteinExistence type="predicted"/>
<dbReference type="Proteomes" id="UP000738325">
    <property type="component" value="Unassembled WGS sequence"/>
</dbReference>
<reference evidence="2" key="1">
    <citation type="journal article" date="2020" name="Fungal Divers.">
        <title>Resolving the Mortierellaceae phylogeny through synthesis of multi-gene phylogenetics and phylogenomics.</title>
        <authorList>
            <person name="Vandepol N."/>
            <person name="Liber J."/>
            <person name="Desiro A."/>
            <person name="Na H."/>
            <person name="Kennedy M."/>
            <person name="Barry K."/>
            <person name="Grigoriev I.V."/>
            <person name="Miller A.N."/>
            <person name="O'Donnell K."/>
            <person name="Stajich J.E."/>
            <person name="Bonito G."/>
        </authorList>
    </citation>
    <scope>NUCLEOTIDE SEQUENCE</scope>
    <source>
        <strain evidence="2">REB-010B</strain>
    </source>
</reference>
<feature type="compositionally biased region" description="Low complexity" evidence="1">
    <location>
        <begin position="99"/>
        <end position="136"/>
    </location>
</feature>
<feature type="region of interest" description="Disordered" evidence="1">
    <location>
        <begin position="467"/>
        <end position="512"/>
    </location>
</feature>
<evidence type="ECO:0000313" key="2">
    <source>
        <dbReference type="EMBL" id="KAG0315446.1"/>
    </source>
</evidence>
<name>A0A9P6UQL3_9FUNG</name>
<protein>
    <submittedName>
        <fullName evidence="2">Uncharacterized protein</fullName>
    </submittedName>
</protein>
<dbReference type="EMBL" id="JAAAIP010000538">
    <property type="protein sequence ID" value="KAG0315446.1"/>
    <property type="molecule type" value="Genomic_DNA"/>
</dbReference>
<keyword evidence="3" id="KW-1185">Reference proteome</keyword>
<feature type="region of interest" description="Disordered" evidence="1">
    <location>
        <begin position="562"/>
        <end position="689"/>
    </location>
</feature>
<dbReference type="OrthoDB" id="2446835at2759"/>
<dbReference type="AlphaFoldDB" id="A0A9P6UQL3"/>
<organism evidence="2 3">
    <name type="scientific">Dissophora globulifera</name>
    <dbReference type="NCBI Taxonomy" id="979702"/>
    <lineage>
        <taxon>Eukaryota</taxon>
        <taxon>Fungi</taxon>
        <taxon>Fungi incertae sedis</taxon>
        <taxon>Mucoromycota</taxon>
        <taxon>Mortierellomycotina</taxon>
        <taxon>Mortierellomycetes</taxon>
        <taxon>Mortierellales</taxon>
        <taxon>Mortierellaceae</taxon>
        <taxon>Dissophora</taxon>
    </lineage>
</organism>
<feature type="compositionally biased region" description="Basic and acidic residues" evidence="1">
    <location>
        <begin position="86"/>
        <end position="98"/>
    </location>
</feature>
<comment type="caution">
    <text evidence="2">The sequence shown here is derived from an EMBL/GenBank/DDBJ whole genome shotgun (WGS) entry which is preliminary data.</text>
</comment>
<feature type="region of interest" description="Disordered" evidence="1">
    <location>
        <begin position="1"/>
        <end position="65"/>
    </location>
</feature>
<feature type="compositionally biased region" description="Low complexity" evidence="1">
    <location>
        <begin position="242"/>
        <end position="251"/>
    </location>
</feature>
<feature type="compositionally biased region" description="Polar residues" evidence="1">
    <location>
        <begin position="595"/>
        <end position="605"/>
    </location>
</feature>
<feature type="region of interest" description="Disordered" evidence="1">
    <location>
        <begin position="233"/>
        <end position="263"/>
    </location>
</feature>
<feature type="region of interest" description="Disordered" evidence="1">
    <location>
        <begin position="81"/>
        <end position="136"/>
    </location>
</feature>
<evidence type="ECO:0000313" key="3">
    <source>
        <dbReference type="Proteomes" id="UP000738325"/>
    </source>
</evidence>
<gene>
    <name evidence="2" type="ORF">BGZ99_007447</name>
</gene>